<organism evidence="2 3">
    <name type="scientific">Candidatus Uhrbacteria bacterium RIFCSPLOWO2_01_FULL_47_24</name>
    <dbReference type="NCBI Taxonomy" id="1802401"/>
    <lineage>
        <taxon>Bacteria</taxon>
        <taxon>Candidatus Uhriibacteriota</taxon>
    </lineage>
</organism>
<evidence type="ECO:0000313" key="2">
    <source>
        <dbReference type="EMBL" id="OGL81727.1"/>
    </source>
</evidence>
<evidence type="ECO:0000313" key="3">
    <source>
        <dbReference type="Proteomes" id="UP000176897"/>
    </source>
</evidence>
<dbReference type="STRING" id="1802401.A3B21_04745"/>
<name>A0A1F7UVN5_9BACT</name>
<reference evidence="2 3" key="1">
    <citation type="journal article" date="2016" name="Nat. Commun.">
        <title>Thousands of microbial genomes shed light on interconnected biogeochemical processes in an aquifer system.</title>
        <authorList>
            <person name="Anantharaman K."/>
            <person name="Brown C.T."/>
            <person name="Hug L.A."/>
            <person name="Sharon I."/>
            <person name="Castelle C.J."/>
            <person name="Probst A.J."/>
            <person name="Thomas B.C."/>
            <person name="Singh A."/>
            <person name="Wilkins M.J."/>
            <person name="Karaoz U."/>
            <person name="Brodie E.L."/>
            <person name="Williams K.H."/>
            <person name="Hubbard S.S."/>
            <person name="Banfield J.F."/>
        </authorList>
    </citation>
    <scope>NUCLEOTIDE SEQUENCE [LARGE SCALE GENOMIC DNA]</scope>
</reference>
<keyword evidence="1" id="KW-0472">Membrane</keyword>
<protein>
    <submittedName>
        <fullName evidence="2">Uncharacterized protein</fullName>
    </submittedName>
</protein>
<proteinExistence type="predicted"/>
<comment type="caution">
    <text evidence="2">The sequence shown here is derived from an EMBL/GenBank/DDBJ whole genome shotgun (WGS) entry which is preliminary data.</text>
</comment>
<feature type="transmembrane region" description="Helical" evidence="1">
    <location>
        <begin position="12"/>
        <end position="32"/>
    </location>
</feature>
<keyword evidence="1" id="KW-1133">Transmembrane helix</keyword>
<evidence type="ECO:0000256" key="1">
    <source>
        <dbReference type="SAM" id="Phobius"/>
    </source>
</evidence>
<gene>
    <name evidence="2" type="ORF">A3B21_04745</name>
</gene>
<dbReference type="EMBL" id="MGEJ01000003">
    <property type="protein sequence ID" value="OGL81727.1"/>
    <property type="molecule type" value="Genomic_DNA"/>
</dbReference>
<keyword evidence="1" id="KW-0812">Transmembrane</keyword>
<sequence length="1259" mass="128187">MNNAFVFGKKAFTWTVVVATIAWAMSAAFIAIPLTAKAATLTAGDLIVGTALSSSGPGRPVYYYGADGKKYLFPSSKTYNSWYGTSFTAVKNLTQAEVDAVPAGDKNTTAKPGACVQFVNDSVLYVVDGSSRRATDATTCPSADVLSIPEGFRANYSAGAAWSGERTALGTSANLGTVLGSGTVATTPATTGALTVALASDNPAGAVVPQGASSAVLLKVNITAGATAQTVTGLTVKAVGVGAAADLSNVYVYEGASRLTSGRTLASQTRSTEFGNLNLSVGANSSRMLSIVADISATAIAGDTHAMQVTTLATTATVSGLPLSGNTISIGSQDVSAVQTANGTAPANPTIGQQAAPISEFRLTAGVNDAELRRITVTIGGTVTVADLSAFTLWQGGVKIADGTLSSDRVTFDLASAPFTMPQGVQRVFTIKANVGGRSGRTIITYVDSVYPTDLLATDKLYGYGATVNFGADTTCDATEFCSSTTGVTVTTQGGKVTVAFNGPAASDVSIGAQDAPLFKLSLSAADQAVEVRRLAISLDGTAALDEMSDDDSGTQVNFFTDIKVKDADTGSVLMGPAEITATGDVVAAQAFTFTDSWNLDAGKTRNLLITADVRNTTDADLVDNGYQVTLTAFTATSIRETSTGQYLAVTDIVGGGTAIAGNTMTVRASALTVNMAAVPASGSTVKGSQGVQMVGFAFVAGISSDVKVTQIVLAGEGNDTDLAFGGDGTANVDDLILSATLWDGTTQIGAAKSPSSTGTLTFDSLQWNIGAGQTKLLVAKVNLSTTLLAGAVDYVTLGVNDVTGQDKDSNTITETNNAANANGVSNYLTINSAGTLSVALDGDTPVSALVVSGTQNQTMAKVKFTAARESYLVKRLRVVNTSGGASDDLATADGMFTAVKLTYKAQDGTTKTKTGVLSSGVANISDLDMYVGVDKTEVLTISGDISDMNQATGRTSVLTPRLGLDFGLAGDTNFEAVGVGSNSSLTLGTDVTAGTSFTNDLGSQDADVVGNTMSVVKSKPTVTLAASSPSGAAVPGLNEVLRFTVAADAAGDVELARITFKVNSTDNNGSTATDWNQPGENSADTACTILTPGTACDTDTAGVLDVTNFHVYESSDLNTEKLGSWVLYDSTGTDVTASEAVGFARLDFTTNQTIAAGSSKTYVLKVDTTGASSANDDTFRMDVVGDTAQFAGAADSATNGNLDTTPETVTTLLGSRFAWGETSSNSVAATRNATSTASTFLTGYLVKNLDVTGGTLVY</sequence>
<dbReference type="AlphaFoldDB" id="A0A1F7UVN5"/>
<dbReference type="Proteomes" id="UP000176897">
    <property type="component" value="Unassembled WGS sequence"/>
</dbReference>
<accession>A0A1F7UVN5</accession>